<organism evidence="2 3">
    <name type="scientific">Mediterraneibacter gnavus</name>
    <name type="common">Ruminococcus gnavus</name>
    <dbReference type="NCBI Taxonomy" id="33038"/>
    <lineage>
        <taxon>Bacteria</taxon>
        <taxon>Bacillati</taxon>
        <taxon>Bacillota</taxon>
        <taxon>Clostridia</taxon>
        <taxon>Lachnospirales</taxon>
        <taxon>Lachnospiraceae</taxon>
        <taxon>Mediterraneibacter</taxon>
    </lineage>
</organism>
<reference evidence="2" key="2">
    <citation type="submission" date="2020-02" db="EMBL/GenBank/DDBJ databases">
        <authorList>
            <person name="Littmann E."/>
            <person name="Sorbara M."/>
        </authorList>
    </citation>
    <scope>NUCLEOTIDE SEQUENCE</scope>
    <source>
        <strain evidence="2">MSK.11.9</strain>
    </source>
</reference>
<protein>
    <submittedName>
        <fullName evidence="2">ABC transporter permease subunit</fullName>
    </submittedName>
</protein>
<proteinExistence type="predicted"/>
<keyword evidence="1" id="KW-0812">Transmembrane</keyword>
<dbReference type="Proteomes" id="UP001296581">
    <property type="component" value="Unassembled WGS sequence"/>
</dbReference>
<dbReference type="GO" id="GO:0005886">
    <property type="term" value="C:plasma membrane"/>
    <property type="evidence" value="ECO:0007669"/>
    <property type="project" value="UniProtKB-SubCell"/>
</dbReference>
<evidence type="ECO:0000256" key="1">
    <source>
        <dbReference type="SAM" id="Phobius"/>
    </source>
</evidence>
<sequence length="356" mass="41355">MKTIIKRSILDYLKNPVLWIGLIIIVASMYQCLSSYLQIHYIKQNEQITQNDVALEDADVMDGYIPTSDDKERRREWEDTIKETLMDTSKNGFGFSRQEADHVMKEIQNMDVKTASEFLESQYGYYNVIYAYEDLEIHKGTAEEINHYIERKLSEHSFSWYFAKKFTDFAGLHMAFFATVLLSFLFIQDTRKNTYELLHTKPVTAIQYICGKIISGFISMLGVLVILNVIFFMLCLKTSLESGFPVTPIDFCVNSLIYIVPNLLMICCVYTITALIFKNPLPAAPVLFLHIIYSNMLTKKNDIYYMRPFSIMVRFPGRFFETHAAKMSNINQIMLVIASVILVCISVTIWKRRRVH</sequence>
<dbReference type="AlphaFoldDB" id="A0AB36DK69"/>
<dbReference type="RefSeq" id="WP_055168258.1">
    <property type="nucleotide sequence ID" value="NZ_CYZG01000001.1"/>
</dbReference>
<evidence type="ECO:0000313" key="2">
    <source>
        <dbReference type="EMBL" id="NSI66297.1"/>
    </source>
</evidence>
<feature type="transmembrane region" description="Helical" evidence="1">
    <location>
        <begin position="330"/>
        <end position="350"/>
    </location>
</feature>
<accession>A0AB36DK69</accession>
<evidence type="ECO:0000313" key="3">
    <source>
        <dbReference type="Proteomes" id="UP001296581"/>
    </source>
</evidence>
<comment type="caution">
    <text evidence="2">The sequence shown here is derived from an EMBL/GenBank/DDBJ whole genome shotgun (WGS) entry which is preliminary data.</text>
</comment>
<feature type="transmembrane region" description="Helical" evidence="1">
    <location>
        <begin position="256"/>
        <end position="277"/>
    </location>
</feature>
<dbReference type="GO" id="GO:0140359">
    <property type="term" value="F:ABC-type transporter activity"/>
    <property type="evidence" value="ECO:0007669"/>
    <property type="project" value="InterPro"/>
</dbReference>
<gene>
    <name evidence="2" type="ORF">G4981_13620</name>
</gene>
<dbReference type="Pfam" id="PF12679">
    <property type="entry name" value="ABC2_membrane_2"/>
    <property type="match status" value="1"/>
</dbReference>
<reference evidence="2" key="1">
    <citation type="journal article" date="2020" name="Cell Host Microbe">
        <title>Functional and Genomic Variation between Human-Derived Isolates of Lachnospiraceae Reveals Inter- and Intra-Species Diversity.</title>
        <authorList>
            <person name="Sorbara M.T."/>
            <person name="Littmann E.R."/>
            <person name="Fontana E."/>
            <person name="Moody T.U."/>
            <person name="Kohout C.E."/>
            <person name="Gjonbalaj M."/>
            <person name="Eaton V."/>
            <person name="Seok R."/>
            <person name="Leiner I.M."/>
            <person name="Pamer E.G."/>
        </authorList>
    </citation>
    <scope>NUCLEOTIDE SEQUENCE</scope>
    <source>
        <strain evidence="2">MSK.11.9</strain>
    </source>
</reference>
<dbReference type="EMBL" id="JAAIRY010000031">
    <property type="protein sequence ID" value="NSI66297.1"/>
    <property type="molecule type" value="Genomic_DNA"/>
</dbReference>
<feature type="transmembrane region" description="Helical" evidence="1">
    <location>
        <begin position="17"/>
        <end position="37"/>
    </location>
</feature>
<feature type="transmembrane region" description="Helical" evidence="1">
    <location>
        <begin position="166"/>
        <end position="186"/>
    </location>
</feature>
<feature type="transmembrane region" description="Helical" evidence="1">
    <location>
        <begin position="206"/>
        <end position="236"/>
    </location>
</feature>
<name>A0AB36DK69_MEDGN</name>
<keyword evidence="1" id="KW-1133">Transmembrane helix</keyword>
<keyword evidence="1" id="KW-0472">Membrane</keyword>